<sequence>MALCCWTDDRRKLPGGVFFIQESFVLQHGAAVMEWLFAIIVLLFYGSFSHEFRDSGPQTDSSSRKHTSTSVCNLVNKTLNIGVCDTVVSVFEMMDSEYVRKSLGRCLAEGLTEITEQRPLDPIEFLVHWIHKYKLNHDVMQQRSTYQRQLEDEKRRVREESDHQKLLQEEQKDISADSSAIRTESAPDDQTSTDPQMEEVNEVSERSDMMNDSSAAEQGESEANGSQVNPVEENEAQEEKSDEGSDERRTETQDLMNPETDRPEAGDDDTVTPDDLAQPVEPEVKILI</sequence>
<feature type="transmembrane region" description="Helical" evidence="3">
    <location>
        <begin position="24"/>
        <end position="45"/>
    </location>
</feature>
<reference evidence="4 5" key="1">
    <citation type="journal article" date="2019" name="Mol. Ecol. Resour.">
        <title>Chromosome-level genome assembly of Triplophysa tibetana, a fish adapted to the harsh high-altitude environment of the Tibetan Plateau.</title>
        <authorList>
            <person name="Yang X."/>
            <person name="Liu H."/>
            <person name="Ma Z."/>
            <person name="Zou Y."/>
            <person name="Zou M."/>
            <person name="Mao Y."/>
            <person name="Li X."/>
            <person name="Wang H."/>
            <person name="Chen T."/>
            <person name="Wang W."/>
            <person name="Yang R."/>
        </authorList>
    </citation>
    <scope>NUCLEOTIDE SEQUENCE [LARGE SCALE GENOMIC DNA]</scope>
    <source>
        <strain evidence="4">TTIB1903HZAU</strain>
        <tissue evidence="4">Muscle</tissue>
    </source>
</reference>
<feature type="compositionally biased region" description="Basic and acidic residues" evidence="2">
    <location>
        <begin position="149"/>
        <end position="175"/>
    </location>
</feature>
<evidence type="ECO:0000256" key="3">
    <source>
        <dbReference type="SAM" id="Phobius"/>
    </source>
</evidence>
<feature type="region of interest" description="Disordered" evidence="2">
    <location>
        <begin position="146"/>
        <end position="288"/>
    </location>
</feature>
<dbReference type="InterPro" id="IPR007858">
    <property type="entry name" value="Dpy-30_motif"/>
</dbReference>
<protein>
    <submittedName>
        <fullName evidence="4">Transmembrane protein 150A</fullName>
    </submittedName>
</protein>
<keyword evidence="3 4" id="KW-0812">Transmembrane</keyword>
<evidence type="ECO:0000256" key="2">
    <source>
        <dbReference type="SAM" id="MobiDB-lite"/>
    </source>
</evidence>
<dbReference type="PANTHER" id="PTHR23356:SF16">
    <property type="entry name" value="DPY30 DOMAIN CONTAINING 2"/>
    <property type="match status" value="1"/>
</dbReference>
<name>A0A5A9PT55_9TELE</name>
<keyword evidence="3" id="KW-1133">Transmembrane helix</keyword>
<dbReference type="InterPro" id="IPR049630">
    <property type="entry name" value="DYDC-like_DD"/>
</dbReference>
<comment type="similarity">
    <text evidence="1">Belongs to the dpy-30 family.</text>
</comment>
<dbReference type="InterPro" id="IPR037856">
    <property type="entry name" value="Sdc1/DPY30"/>
</dbReference>
<organism evidence="4 5">
    <name type="scientific">Triplophysa tibetana</name>
    <dbReference type="NCBI Taxonomy" id="1572043"/>
    <lineage>
        <taxon>Eukaryota</taxon>
        <taxon>Metazoa</taxon>
        <taxon>Chordata</taxon>
        <taxon>Craniata</taxon>
        <taxon>Vertebrata</taxon>
        <taxon>Euteleostomi</taxon>
        <taxon>Actinopterygii</taxon>
        <taxon>Neopterygii</taxon>
        <taxon>Teleostei</taxon>
        <taxon>Ostariophysi</taxon>
        <taxon>Cypriniformes</taxon>
        <taxon>Nemacheilidae</taxon>
        <taxon>Triplophysa</taxon>
    </lineage>
</organism>
<evidence type="ECO:0000313" key="4">
    <source>
        <dbReference type="EMBL" id="KAA0724822.1"/>
    </source>
</evidence>
<accession>A0A5A9PT55</accession>
<comment type="caution">
    <text evidence="4">The sequence shown here is derived from an EMBL/GenBank/DDBJ whole genome shotgun (WGS) entry which is preliminary data.</text>
</comment>
<keyword evidence="5" id="KW-1185">Reference proteome</keyword>
<proteinExistence type="inferred from homology"/>
<dbReference type="CDD" id="cd22966">
    <property type="entry name" value="DD_DYDC-like"/>
    <property type="match status" value="1"/>
</dbReference>
<dbReference type="Gene3D" id="1.20.890.10">
    <property type="entry name" value="cAMP-dependent protein kinase regulatory subunit, dimerization-anchoring domain"/>
    <property type="match status" value="1"/>
</dbReference>
<dbReference type="Pfam" id="PF05186">
    <property type="entry name" value="Dpy-30"/>
    <property type="match status" value="1"/>
</dbReference>
<dbReference type="AlphaFoldDB" id="A0A5A9PT55"/>
<feature type="compositionally biased region" description="Polar residues" evidence="2">
    <location>
        <begin position="210"/>
        <end position="229"/>
    </location>
</feature>
<evidence type="ECO:0000313" key="5">
    <source>
        <dbReference type="Proteomes" id="UP000324632"/>
    </source>
</evidence>
<dbReference type="EMBL" id="SOYY01000001">
    <property type="protein sequence ID" value="KAA0724822.1"/>
    <property type="molecule type" value="Genomic_DNA"/>
</dbReference>
<gene>
    <name evidence="4" type="ORF">E1301_Tti021760</name>
</gene>
<feature type="compositionally biased region" description="Polar residues" evidence="2">
    <location>
        <begin position="176"/>
        <end position="195"/>
    </location>
</feature>
<dbReference type="GO" id="GO:0048188">
    <property type="term" value="C:Set1C/COMPASS complex"/>
    <property type="evidence" value="ECO:0007669"/>
    <property type="project" value="InterPro"/>
</dbReference>
<feature type="compositionally biased region" description="Basic and acidic residues" evidence="2">
    <location>
        <begin position="237"/>
        <end position="252"/>
    </location>
</feature>
<dbReference type="PANTHER" id="PTHR23356">
    <property type="entry name" value="DPY30-RELATED"/>
    <property type="match status" value="1"/>
</dbReference>
<dbReference type="Proteomes" id="UP000324632">
    <property type="component" value="Chromosome 1"/>
</dbReference>
<keyword evidence="3" id="KW-0472">Membrane</keyword>
<evidence type="ECO:0000256" key="1">
    <source>
        <dbReference type="ARBA" id="ARBA00010849"/>
    </source>
</evidence>